<dbReference type="AlphaFoldDB" id="A0AAD4IZU1"/>
<feature type="domain" description="Nucleotide-diphospho-sugar transferase" evidence="1">
    <location>
        <begin position="3"/>
        <end position="116"/>
    </location>
</feature>
<keyword evidence="2" id="KW-0808">Transferase</keyword>
<dbReference type="EMBL" id="SDAM02000550">
    <property type="protein sequence ID" value="KAH6824043.1"/>
    <property type="molecule type" value="Genomic_DNA"/>
</dbReference>
<evidence type="ECO:0000313" key="2">
    <source>
        <dbReference type="EMBL" id="KAH6824043.1"/>
    </source>
</evidence>
<dbReference type="Pfam" id="PF03407">
    <property type="entry name" value="Nucleotid_trans"/>
    <property type="match status" value="1"/>
</dbReference>
<dbReference type="InterPro" id="IPR005069">
    <property type="entry name" value="Nucl-diP-sugar_transferase"/>
</dbReference>
<dbReference type="InterPro" id="IPR044821">
    <property type="entry name" value="At1g28695/At4g15970-like"/>
</dbReference>
<comment type="caution">
    <text evidence="2">The sequence shown here is derived from an EMBL/GenBank/DDBJ whole genome shotgun (WGS) entry which is preliminary data.</text>
</comment>
<protein>
    <submittedName>
        <fullName evidence="2">Nucleotide-diphospho-sugar transferase family protein</fullName>
    </submittedName>
</protein>
<sequence>MNNQSIDLQISTDVFNGDPSSRFNPINTGFYFIKSSTKMTSLFQKWYDMRKNSTGMKEQDVLVNLVRQGVLSELGLNARFLENLYFSGFCRDSRDVRLVMTVHANCCRGIEAKVIDLKAILRDWKRFKDEKSKGNIGVLGNTTNGFRWPSSGHLSCLNSKKKYRNL</sequence>
<evidence type="ECO:0000313" key="3">
    <source>
        <dbReference type="Proteomes" id="UP001190926"/>
    </source>
</evidence>
<keyword evidence="3" id="KW-1185">Reference proteome</keyword>
<reference evidence="2 3" key="1">
    <citation type="journal article" date="2021" name="Nat. Commun.">
        <title>Incipient diploidization of the medicinal plant Perilla within 10,000 years.</title>
        <authorList>
            <person name="Zhang Y."/>
            <person name="Shen Q."/>
            <person name="Leng L."/>
            <person name="Zhang D."/>
            <person name="Chen S."/>
            <person name="Shi Y."/>
            <person name="Ning Z."/>
            <person name="Chen S."/>
        </authorList>
    </citation>
    <scope>NUCLEOTIDE SEQUENCE [LARGE SCALE GENOMIC DNA]</scope>
    <source>
        <strain evidence="3">cv. PC099</strain>
    </source>
</reference>
<name>A0AAD4IZU1_PERFH</name>
<dbReference type="PANTHER" id="PTHR46038:SF12">
    <property type="entry name" value="OS03G0731800 PROTEIN"/>
    <property type="match status" value="1"/>
</dbReference>
<accession>A0AAD4IZU1</accession>
<organism evidence="2 3">
    <name type="scientific">Perilla frutescens var. hirtella</name>
    <name type="common">Perilla citriodora</name>
    <name type="synonym">Perilla setoyensis</name>
    <dbReference type="NCBI Taxonomy" id="608512"/>
    <lineage>
        <taxon>Eukaryota</taxon>
        <taxon>Viridiplantae</taxon>
        <taxon>Streptophyta</taxon>
        <taxon>Embryophyta</taxon>
        <taxon>Tracheophyta</taxon>
        <taxon>Spermatophyta</taxon>
        <taxon>Magnoliopsida</taxon>
        <taxon>eudicotyledons</taxon>
        <taxon>Gunneridae</taxon>
        <taxon>Pentapetalae</taxon>
        <taxon>asterids</taxon>
        <taxon>lamiids</taxon>
        <taxon>Lamiales</taxon>
        <taxon>Lamiaceae</taxon>
        <taxon>Nepetoideae</taxon>
        <taxon>Elsholtzieae</taxon>
        <taxon>Perilla</taxon>
    </lineage>
</organism>
<gene>
    <name evidence="2" type="ORF">C2S53_000109</name>
</gene>
<dbReference type="Proteomes" id="UP001190926">
    <property type="component" value="Unassembled WGS sequence"/>
</dbReference>
<dbReference type="GO" id="GO:0016740">
    <property type="term" value="F:transferase activity"/>
    <property type="evidence" value="ECO:0007669"/>
    <property type="project" value="UniProtKB-KW"/>
</dbReference>
<dbReference type="PANTHER" id="PTHR46038">
    <property type="entry name" value="EXPRESSED PROTEIN-RELATED"/>
    <property type="match status" value="1"/>
</dbReference>
<proteinExistence type="predicted"/>
<evidence type="ECO:0000259" key="1">
    <source>
        <dbReference type="Pfam" id="PF03407"/>
    </source>
</evidence>